<evidence type="ECO:0000256" key="1">
    <source>
        <dbReference type="ARBA" id="ARBA00022723"/>
    </source>
</evidence>
<dbReference type="STRING" id="1579316.RC74_18460"/>
<dbReference type="SFLD" id="SFLDG01142">
    <property type="entry name" value="C2.B.2:_Mannosyl-3-phosphoglyc"/>
    <property type="match status" value="1"/>
</dbReference>
<dbReference type="RefSeq" id="WP_039003271.1">
    <property type="nucleotide sequence ID" value="NZ_CP014327.1"/>
</dbReference>
<evidence type="ECO:0000256" key="3">
    <source>
        <dbReference type="ARBA" id="ARBA00022842"/>
    </source>
</evidence>
<dbReference type="OrthoDB" id="193379at2"/>
<proteinExistence type="predicted"/>
<dbReference type="AlphaFoldDB" id="A0A126V3T2"/>
<organism evidence="4 5">
    <name type="scientific">Falsihalocynthiibacter arcticus</name>
    <dbReference type="NCBI Taxonomy" id="1579316"/>
    <lineage>
        <taxon>Bacteria</taxon>
        <taxon>Pseudomonadati</taxon>
        <taxon>Pseudomonadota</taxon>
        <taxon>Alphaproteobacteria</taxon>
        <taxon>Rhodobacterales</taxon>
        <taxon>Roseobacteraceae</taxon>
        <taxon>Falsihalocynthiibacter</taxon>
    </lineage>
</organism>
<dbReference type="PANTHER" id="PTHR10000:SF8">
    <property type="entry name" value="HAD SUPERFAMILY HYDROLASE-LIKE, TYPE 3"/>
    <property type="match status" value="1"/>
</dbReference>
<dbReference type="SUPFAM" id="SSF56784">
    <property type="entry name" value="HAD-like"/>
    <property type="match status" value="1"/>
</dbReference>
<dbReference type="GO" id="GO:0000287">
    <property type="term" value="F:magnesium ion binding"/>
    <property type="evidence" value="ECO:0007669"/>
    <property type="project" value="TreeGrafter"/>
</dbReference>
<dbReference type="NCBIfam" id="TIGR01486">
    <property type="entry name" value="HAD-SF-IIB-MPGP"/>
    <property type="match status" value="1"/>
</dbReference>
<evidence type="ECO:0000313" key="4">
    <source>
        <dbReference type="EMBL" id="AML52974.1"/>
    </source>
</evidence>
<keyword evidence="2" id="KW-0378">Hydrolase</keyword>
<sequence>MNSEIELMVFTDLDGSLIDHNTYEWAPARQALTSLDNISAGVVLSSSKTAAEIGRLRAELGLEKWPAIVENGAGILPPFVADVATQSAYQDLLVTLAQVPPGLRRHFRGFADITTTELADITGLSPAAAARAQNRCFSEPGQWLGTDAQQAEFVTLLTSWGIQVQQGGRFLTLSFGGNKADQMRSIIKAYHPKHTIALGDAPNDVQMLEAAEFGVVVANPHRLPLPPLKGEPEGHVLRTQAAGPEGWNAAVLYLLNRLELQ</sequence>
<keyword evidence="3" id="KW-0460">Magnesium</keyword>
<dbReference type="GO" id="GO:0051479">
    <property type="term" value="P:mannosylglycerate biosynthetic process"/>
    <property type="evidence" value="ECO:0007669"/>
    <property type="project" value="InterPro"/>
</dbReference>
<dbReference type="Pfam" id="PF08282">
    <property type="entry name" value="Hydrolase_3"/>
    <property type="match status" value="1"/>
</dbReference>
<dbReference type="InterPro" id="IPR023214">
    <property type="entry name" value="HAD_sf"/>
</dbReference>
<evidence type="ECO:0000256" key="2">
    <source>
        <dbReference type="ARBA" id="ARBA00022801"/>
    </source>
</evidence>
<accession>A0A126V3T2</accession>
<gene>
    <name evidence="4" type="ORF">RC74_18460</name>
</gene>
<reference evidence="4 5" key="1">
    <citation type="submission" date="2016-02" db="EMBL/GenBank/DDBJ databases">
        <title>Complete genome sequence of Halocynthiibacter arcticus PAMC 20958t from arctic marine sediment.</title>
        <authorList>
            <person name="Lee Y.M."/>
            <person name="Baek K."/>
            <person name="Lee H.K."/>
            <person name="Shin S.C."/>
        </authorList>
    </citation>
    <scope>NUCLEOTIDE SEQUENCE [LARGE SCALE GENOMIC DNA]</scope>
    <source>
        <strain evidence="4">PAMC 20958</strain>
    </source>
</reference>
<keyword evidence="5" id="KW-1185">Reference proteome</keyword>
<dbReference type="Gene3D" id="3.40.50.1000">
    <property type="entry name" value="HAD superfamily/HAD-like"/>
    <property type="match status" value="1"/>
</dbReference>
<dbReference type="EMBL" id="CP014327">
    <property type="protein sequence ID" value="AML52974.1"/>
    <property type="molecule type" value="Genomic_DNA"/>
</dbReference>
<dbReference type="GO" id="GO:0005829">
    <property type="term" value="C:cytosol"/>
    <property type="evidence" value="ECO:0007669"/>
    <property type="project" value="TreeGrafter"/>
</dbReference>
<dbReference type="Gene3D" id="3.30.980.20">
    <property type="entry name" value="Putative mannosyl-3-phosphoglycerate phosphatase, domain 2"/>
    <property type="match status" value="1"/>
</dbReference>
<dbReference type="Proteomes" id="UP000070371">
    <property type="component" value="Chromosome"/>
</dbReference>
<dbReference type="SFLD" id="SFLDG01140">
    <property type="entry name" value="C2.B:_Phosphomannomutase_and_P"/>
    <property type="match status" value="1"/>
</dbReference>
<dbReference type="KEGG" id="hat:RC74_18460"/>
<dbReference type="GO" id="GO:0050531">
    <property type="term" value="F:mannosyl-3-phosphoglycerate phosphatase activity"/>
    <property type="evidence" value="ECO:0007669"/>
    <property type="project" value="InterPro"/>
</dbReference>
<dbReference type="InterPro" id="IPR036412">
    <property type="entry name" value="HAD-like_sf"/>
</dbReference>
<keyword evidence="1" id="KW-0479">Metal-binding</keyword>
<dbReference type="InterPro" id="IPR006381">
    <property type="entry name" value="HAD-SF-IIB-MPGP"/>
</dbReference>
<dbReference type="SFLD" id="SFLDS00003">
    <property type="entry name" value="Haloacid_Dehalogenase"/>
    <property type="match status" value="1"/>
</dbReference>
<protein>
    <submittedName>
        <fullName evidence="4">Mannosyl-3-phosphoglycerate phosphatase</fullName>
    </submittedName>
</protein>
<evidence type="ECO:0000313" key="5">
    <source>
        <dbReference type="Proteomes" id="UP000070371"/>
    </source>
</evidence>
<name>A0A126V3T2_9RHOB</name>
<dbReference type="PANTHER" id="PTHR10000">
    <property type="entry name" value="PHOSPHOSERINE PHOSPHATASE"/>
    <property type="match status" value="1"/>
</dbReference>